<feature type="region of interest" description="Disordered" evidence="1">
    <location>
        <begin position="1"/>
        <end position="37"/>
    </location>
</feature>
<feature type="compositionally biased region" description="Polar residues" evidence="1">
    <location>
        <begin position="1"/>
        <end position="14"/>
    </location>
</feature>
<feature type="compositionally biased region" description="Basic and acidic residues" evidence="1">
    <location>
        <begin position="806"/>
        <end position="819"/>
    </location>
</feature>
<protein>
    <submittedName>
        <fullName evidence="2">Uncharacterized protein</fullName>
    </submittedName>
</protein>
<feature type="compositionally biased region" description="Low complexity" evidence="1">
    <location>
        <begin position="754"/>
        <end position="776"/>
    </location>
</feature>
<dbReference type="GeneID" id="37030327"/>
<feature type="compositionally biased region" description="Low complexity" evidence="1">
    <location>
        <begin position="63"/>
        <end position="73"/>
    </location>
</feature>
<sequence length="946" mass="100778">MADTTSTSTPTQARSKMRPTAVAGPHDHMAEPRIFRDERKQSLRLDLEGLDLGGPSTLFDVAAAQQAASSSSSSDRKAASPRIKSIGRSPLRTRRSPSKAATTEDTFVAHLRSNCLAANEILPSEVMLDPKSLSPPSQLDHHFNTTSMWDRPAAASPHQVLGGFASLGPTSWTNSQPFLPPSMRSSLECDTCCQQAASSSVGSTLEPRPHDAMHVLDLMSVDEMGTHSINVGNRDDWQGALLAPSASSPLSPEEASTAWMSARSTQAKRKWIVAPLLADDETAASRTIVVSDKAAMSRIQYAFSSSSAASTSNHKPPAAFSGLAHFELRSLREGLSKPGVVLANPSTLRVLYSTDLGSRRASSRRVESLSSSRLSVDHPSPASTLRRTRSRPALKYGALDHYDELSNREQQLVQSLVSSGLIDAGTIGTSSGEAINRRRASLDEPRRSMEDYDKGQGGASLDTIMAASKNTAQPQPVSPLSPISPTAPLPAPTAMAQSRTWNEQEQEVEQQRQRQGAEQRDLLRPRAATTSLDPFPSSRQQRRTATSGGKLGEWLKRKISGHVGASSSSPSSASSPFASPQLPYGRRGSASDEELVLNAGKAQRRQGLGLGIMPQQSMKAMRVKAPAPTSMGLWLPPAVPPPAFPKVSAVSSPPLASPMRTPTALLGLNDVSEDALTMLIPLGSDADRRRRAPRRYLRVTFVPFSGQDNVQAQPHRHRHHRHQTSYLPPNKGRSMEERRTTITPGNASRDTFESSPASPTMTTSTSNSSSASAVSSTSSSAVGGVAVAAAQAATGWLQRRRVKTSGAEREQAQQQLERDEMNITSLPIFTSTLLSPTSTLAPLTSLEGEGASSSNRRASHVEAFRVTALVVGDNSVGPSSSSLLPEPGTFPVVLAVCLAGKSSLDLVAEGWDSLGLETSGSSGDEKSPMFRVADTILAACAAVMDL</sequence>
<feature type="region of interest" description="Disordered" evidence="1">
    <location>
        <begin position="63"/>
        <end position="103"/>
    </location>
</feature>
<keyword evidence="3" id="KW-1185">Reference proteome</keyword>
<dbReference type="Proteomes" id="UP000245884">
    <property type="component" value="Unassembled WGS sequence"/>
</dbReference>
<gene>
    <name evidence="2" type="ORF">BDZ90DRAFT_262587</name>
</gene>
<feature type="region of interest" description="Disordered" evidence="1">
    <location>
        <begin position="427"/>
        <end position="590"/>
    </location>
</feature>
<name>A0A316UK12_9BASI</name>
<dbReference type="AlphaFoldDB" id="A0A316UK12"/>
<feature type="compositionally biased region" description="Basic and acidic residues" evidence="1">
    <location>
        <begin position="25"/>
        <end position="37"/>
    </location>
</feature>
<reference evidence="2 3" key="1">
    <citation type="journal article" date="2018" name="Mol. Biol. Evol.">
        <title>Broad Genomic Sampling Reveals a Smut Pathogenic Ancestry of the Fungal Clade Ustilaginomycotina.</title>
        <authorList>
            <person name="Kijpornyongpan T."/>
            <person name="Mondo S.J."/>
            <person name="Barry K."/>
            <person name="Sandor L."/>
            <person name="Lee J."/>
            <person name="Lipzen A."/>
            <person name="Pangilinan J."/>
            <person name="LaButti K."/>
            <person name="Hainaut M."/>
            <person name="Henrissat B."/>
            <person name="Grigoriev I.V."/>
            <person name="Spatafora J.W."/>
            <person name="Aime M.C."/>
        </authorList>
    </citation>
    <scope>NUCLEOTIDE SEQUENCE [LARGE SCALE GENOMIC DNA]</scope>
    <source>
        <strain evidence="2 3">MCA 5214</strain>
    </source>
</reference>
<feature type="compositionally biased region" description="Basic and acidic residues" evidence="1">
    <location>
        <begin position="509"/>
        <end position="524"/>
    </location>
</feature>
<evidence type="ECO:0000256" key="1">
    <source>
        <dbReference type="SAM" id="MobiDB-lite"/>
    </source>
</evidence>
<feature type="compositionally biased region" description="Low complexity" evidence="1">
    <location>
        <begin position="565"/>
        <end position="580"/>
    </location>
</feature>
<organism evidence="2 3">
    <name type="scientific">Jaminaea rosea</name>
    <dbReference type="NCBI Taxonomy" id="1569628"/>
    <lineage>
        <taxon>Eukaryota</taxon>
        <taxon>Fungi</taxon>
        <taxon>Dikarya</taxon>
        <taxon>Basidiomycota</taxon>
        <taxon>Ustilaginomycotina</taxon>
        <taxon>Exobasidiomycetes</taxon>
        <taxon>Microstromatales</taxon>
        <taxon>Microstromatales incertae sedis</taxon>
        <taxon>Jaminaea</taxon>
    </lineage>
</organism>
<feature type="region of interest" description="Disordered" evidence="1">
    <location>
        <begin position="799"/>
        <end position="819"/>
    </location>
</feature>
<evidence type="ECO:0000313" key="3">
    <source>
        <dbReference type="Proteomes" id="UP000245884"/>
    </source>
</evidence>
<dbReference type="EMBL" id="KZ819677">
    <property type="protein sequence ID" value="PWN25138.1"/>
    <property type="molecule type" value="Genomic_DNA"/>
</dbReference>
<feature type="compositionally biased region" description="Basic and acidic residues" evidence="1">
    <location>
        <begin position="440"/>
        <end position="454"/>
    </location>
</feature>
<feature type="compositionally biased region" description="Polar residues" evidence="1">
    <location>
        <begin position="528"/>
        <end position="547"/>
    </location>
</feature>
<dbReference type="OrthoDB" id="3346927at2759"/>
<proteinExistence type="predicted"/>
<feature type="region of interest" description="Disordered" evidence="1">
    <location>
        <begin position="362"/>
        <end position="391"/>
    </location>
</feature>
<accession>A0A316UK12</accession>
<feature type="region of interest" description="Disordered" evidence="1">
    <location>
        <begin position="707"/>
        <end position="776"/>
    </location>
</feature>
<evidence type="ECO:0000313" key="2">
    <source>
        <dbReference type="EMBL" id="PWN25138.1"/>
    </source>
</evidence>
<feature type="compositionally biased region" description="Basic residues" evidence="1">
    <location>
        <begin position="714"/>
        <end position="723"/>
    </location>
</feature>
<dbReference type="RefSeq" id="XP_025359750.1">
    <property type="nucleotide sequence ID" value="XM_025508504.1"/>
</dbReference>